<feature type="transmembrane region" description="Helical" evidence="2">
    <location>
        <begin position="75"/>
        <end position="95"/>
    </location>
</feature>
<dbReference type="InterPro" id="IPR008523">
    <property type="entry name" value="DUF805"/>
</dbReference>
<feature type="compositionally biased region" description="Low complexity" evidence="1">
    <location>
        <begin position="240"/>
        <end position="254"/>
    </location>
</feature>
<organism evidence="3 4">
    <name type="scientific">Rhodovibrio sodomensis</name>
    <dbReference type="NCBI Taxonomy" id="1088"/>
    <lineage>
        <taxon>Bacteria</taxon>
        <taxon>Pseudomonadati</taxon>
        <taxon>Pseudomonadota</taxon>
        <taxon>Alphaproteobacteria</taxon>
        <taxon>Rhodospirillales</taxon>
        <taxon>Rhodovibrionaceae</taxon>
        <taxon>Rhodovibrio</taxon>
    </lineage>
</organism>
<feature type="compositionally biased region" description="Basic and acidic residues" evidence="1">
    <location>
        <begin position="189"/>
        <end position="207"/>
    </location>
</feature>
<keyword evidence="2" id="KW-0472">Membrane</keyword>
<keyword evidence="2" id="KW-1133">Transmembrane helix</keyword>
<evidence type="ECO:0000256" key="1">
    <source>
        <dbReference type="SAM" id="MobiDB-lite"/>
    </source>
</evidence>
<feature type="transmembrane region" description="Helical" evidence="2">
    <location>
        <begin position="107"/>
        <end position="126"/>
    </location>
</feature>
<evidence type="ECO:0008006" key="5">
    <source>
        <dbReference type="Google" id="ProtNLM"/>
    </source>
</evidence>
<feature type="transmembrane region" description="Helical" evidence="2">
    <location>
        <begin position="33"/>
        <end position="55"/>
    </location>
</feature>
<dbReference type="PANTHER" id="PTHR34980">
    <property type="entry name" value="INNER MEMBRANE PROTEIN-RELATED-RELATED"/>
    <property type="match status" value="1"/>
</dbReference>
<dbReference type="Proteomes" id="UP001296873">
    <property type="component" value="Unassembled WGS sequence"/>
</dbReference>
<dbReference type="PANTHER" id="PTHR34980:SF3">
    <property type="entry name" value="BLR8105 PROTEIN"/>
    <property type="match status" value="1"/>
</dbReference>
<keyword evidence="2" id="KW-0812">Transmembrane</keyword>
<feature type="compositionally biased region" description="Basic and acidic residues" evidence="1">
    <location>
        <begin position="223"/>
        <end position="232"/>
    </location>
</feature>
<feature type="compositionally biased region" description="Basic and acidic residues" evidence="1">
    <location>
        <begin position="258"/>
        <end position="278"/>
    </location>
</feature>
<evidence type="ECO:0000256" key="2">
    <source>
        <dbReference type="SAM" id="Phobius"/>
    </source>
</evidence>
<gene>
    <name evidence="3" type="ORF">CKO28_05980</name>
</gene>
<dbReference type="EMBL" id="NRRL01000009">
    <property type="protein sequence ID" value="MBK1667580.1"/>
    <property type="molecule type" value="Genomic_DNA"/>
</dbReference>
<evidence type="ECO:0000313" key="4">
    <source>
        <dbReference type="Proteomes" id="UP001296873"/>
    </source>
</evidence>
<dbReference type="Pfam" id="PF05656">
    <property type="entry name" value="DUF805"/>
    <property type="match status" value="1"/>
</dbReference>
<accession>A0ABS1DDU4</accession>
<comment type="caution">
    <text evidence="3">The sequence shown here is derived from an EMBL/GenBank/DDBJ whole genome shotgun (WGS) entry which is preliminary data.</text>
</comment>
<proteinExistence type="predicted"/>
<sequence>MCRPGSAARSPDLGELALKDLFTPEGRRGRLSYFGWMIGITLVFQFVGAILGGLVEMVQPTDPYAPPRTGVSQGVNAGMALGALIGIWPAFCVAIQRLHDLGHQGAWVLVSFVPVANLFLGLYLLFAPGQVAGNQYGPPPGGNKDVEGIRQSEAGQSRPGKKQPVRGTRNEMSPTDKPGASGKPNPGARDAEPGRDARFEDASDDPPKGQASSPSGETVLGRKLREEREARGEPQQADQARSGEASKEAAASAEPETELGRKLRLEREAKEADRRTADGEGEPQPKPSGGIERDWQGIERYSPSARQARQRVAEQAPRRLDAFMQEAIECEDKDYGRVADEVLARPVTEVEGMPGEYAAEVYLDLQQLDEDLAEELRSRVRRIGPDADVDLLAADILAENWERHDGGPLRNAFVHQDGRLQNLDSYSLVESDAGLSVVRRGDAWRPSDPLHFLVIDAEGRPAMNREYRTDQIAGKALRWMKYQQRSEQKQASG</sequence>
<name>A0ABS1DDU4_9PROT</name>
<keyword evidence="4" id="KW-1185">Reference proteome</keyword>
<reference evidence="3 4" key="1">
    <citation type="journal article" date="2020" name="Microorganisms">
        <title>Osmotic Adaptation and Compatible Solute Biosynthesis of Phototrophic Bacteria as Revealed from Genome Analyses.</title>
        <authorList>
            <person name="Imhoff J.F."/>
            <person name="Rahn T."/>
            <person name="Kunzel S."/>
            <person name="Keller A."/>
            <person name="Neulinger S.C."/>
        </authorList>
    </citation>
    <scope>NUCLEOTIDE SEQUENCE [LARGE SCALE GENOMIC DNA]</scope>
    <source>
        <strain evidence="3 4">DSM 9895</strain>
    </source>
</reference>
<evidence type="ECO:0000313" key="3">
    <source>
        <dbReference type="EMBL" id="MBK1667580.1"/>
    </source>
</evidence>
<feature type="region of interest" description="Disordered" evidence="1">
    <location>
        <begin position="136"/>
        <end position="313"/>
    </location>
</feature>
<protein>
    <recommendedName>
        <fullName evidence="5">DUF805 domain-containing protein</fullName>
    </recommendedName>
</protein>